<comment type="caution">
    <text evidence="1">The sequence shown here is derived from an EMBL/GenBank/DDBJ whole genome shotgun (WGS) entry which is preliminary data.</text>
</comment>
<dbReference type="RefSeq" id="WP_165108460.1">
    <property type="nucleotide sequence ID" value="NZ_JAAKYA010000082.1"/>
</dbReference>
<evidence type="ECO:0000313" key="2">
    <source>
        <dbReference type="Proteomes" id="UP000477311"/>
    </source>
</evidence>
<sequence length="379" mass="41538">MKAGLGLLRSVRVGLWVSVAWACLAGGVGVASSQTASVRFACVSLRFHRGSEPFGLFGLELSSLPGQVNGELFPVFQADPYTHAALLTFIDEAWFLEVPGNMLLQVPMADSDGNGIPDFFQVENGVQATTAGVFALQGYGSGTVVAQWSRAPGSPTGTCRLDLKSNPFQSLAVFTHTFEVWEYRGTLEYRRNESQIEVGLQVARVGGEGSSWRGSATLIPAPEDPLNQLVLLPGAWTNELDQLMVWSTNYLFRDERWPTNYSALFDFQDGNPVTPEPDYLTWVWSVDDPNDNDGDGIPDLSDAVAAPPVQIRLWVRRLQGELEVGVEGPLQRTCRLLQTTNLMTGPWVEVASVTLTNASQLLLRQPLQGPARFWRALLP</sequence>
<dbReference type="Proteomes" id="UP000477311">
    <property type="component" value="Unassembled WGS sequence"/>
</dbReference>
<gene>
    <name evidence="1" type="ORF">G4L39_12165</name>
</gene>
<keyword evidence="2" id="KW-1185">Reference proteome</keyword>
<evidence type="ECO:0000313" key="1">
    <source>
        <dbReference type="EMBL" id="NGO40142.1"/>
    </source>
</evidence>
<proteinExistence type="predicted"/>
<accession>A0A6M1RZG0</accession>
<organism evidence="1 2">
    <name type="scientific">Limisphaera ngatamarikiensis</name>
    <dbReference type="NCBI Taxonomy" id="1324935"/>
    <lineage>
        <taxon>Bacteria</taxon>
        <taxon>Pseudomonadati</taxon>
        <taxon>Verrucomicrobiota</taxon>
        <taxon>Verrucomicrobiia</taxon>
        <taxon>Limisphaerales</taxon>
        <taxon>Limisphaeraceae</taxon>
        <taxon>Limisphaera</taxon>
    </lineage>
</organism>
<name>A0A6M1RZG0_9BACT</name>
<dbReference type="AlphaFoldDB" id="A0A6M1RZG0"/>
<dbReference type="EMBL" id="JAAKYA010000082">
    <property type="protein sequence ID" value="NGO40142.1"/>
    <property type="molecule type" value="Genomic_DNA"/>
</dbReference>
<protein>
    <submittedName>
        <fullName evidence="1">Uncharacterized protein</fullName>
    </submittedName>
</protein>
<reference evidence="1 2" key="1">
    <citation type="submission" date="2020-02" db="EMBL/GenBank/DDBJ databases">
        <title>Draft genome sequence of Limisphaera ngatamarikiensis NGM72.4T, a thermophilic Verrucomicrobia grouped in subdivision 3.</title>
        <authorList>
            <person name="Carere C.R."/>
            <person name="Steen J."/>
            <person name="Hugenholtz P."/>
            <person name="Stott M.B."/>
        </authorList>
    </citation>
    <scope>NUCLEOTIDE SEQUENCE [LARGE SCALE GENOMIC DNA]</scope>
    <source>
        <strain evidence="1 2">NGM72.4</strain>
    </source>
</reference>